<organism evidence="2 3">
    <name type="scientific">Maribacter litopenaei</name>
    <dbReference type="NCBI Taxonomy" id="2976127"/>
    <lineage>
        <taxon>Bacteria</taxon>
        <taxon>Pseudomonadati</taxon>
        <taxon>Bacteroidota</taxon>
        <taxon>Flavobacteriia</taxon>
        <taxon>Flavobacteriales</taxon>
        <taxon>Flavobacteriaceae</taxon>
        <taxon>Maribacter</taxon>
    </lineage>
</organism>
<keyword evidence="3" id="KW-1185">Reference proteome</keyword>
<protein>
    <recommendedName>
        <fullName evidence="4">WG containing repeat-containing protein</fullName>
    </recommendedName>
</protein>
<evidence type="ECO:0000256" key="1">
    <source>
        <dbReference type="SAM" id="MobiDB-lite"/>
    </source>
</evidence>
<name>A0ABY5YBH2_9FLAO</name>
<evidence type="ECO:0008006" key="4">
    <source>
        <dbReference type="Google" id="ProtNLM"/>
    </source>
</evidence>
<feature type="region of interest" description="Disordered" evidence="1">
    <location>
        <begin position="1"/>
        <end position="30"/>
    </location>
</feature>
<dbReference type="RefSeq" id="WP_260574874.1">
    <property type="nucleotide sequence ID" value="NZ_CP104205.1"/>
</dbReference>
<proteinExistence type="predicted"/>
<accession>A0ABY5YBH2</accession>
<dbReference type="Proteomes" id="UP001059209">
    <property type="component" value="Chromosome"/>
</dbReference>
<dbReference type="EMBL" id="CP104205">
    <property type="protein sequence ID" value="UWX56269.1"/>
    <property type="molecule type" value="Genomic_DNA"/>
</dbReference>
<evidence type="ECO:0000313" key="3">
    <source>
        <dbReference type="Proteomes" id="UP001059209"/>
    </source>
</evidence>
<gene>
    <name evidence="2" type="ORF">NYZ99_08580</name>
</gene>
<feature type="compositionally biased region" description="Acidic residues" evidence="1">
    <location>
        <begin position="12"/>
        <end position="29"/>
    </location>
</feature>
<reference evidence="2" key="1">
    <citation type="submission" date="2022-09" db="EMBL/GenBank/DDBJ databases">
        <title>Maribacter litopenaei sp. nov., isolated from the intestinal tract of the Pacific White Shrimp, Litopenaeus vannamei.</title>
        <authorList>
            <person name="Kim S.Y."/>
            <person name="Hwang C.Y."/>
        </authorList>
    </citation>
    <scope>NUCLEOTIDE SEQUENCE</scope>
    <source>
        <strain evidence="2">HL-LV01</strain>
    </source>
</reference>
<evidence type="ECO:0000313" key="2">
    <source>
        <dbReference type="EMBL" id="UWX56269.1"/>
    </source>
</evidence>
<sequence>MFKVEFPKSEVPVEEPENPEEPTENEQDETIIIYKDQSLDEFVYDIRTQNTVFGSAIFDATGKLLWISDEDTNSRGLISRNVFDPGIFYFAAYLNTGTIAVPFALY</sequence>